<evidence type="ECO:0000256" key="4">
    <source>
        <dbReference type="SAM" id="Coils"/>
    </source>
</evidence>
<evidence type="ECO:0000313" key="6">
    <source>
        <dbReference type="EMBL" id="KAK6792757.1"/>
    </source>
</evidence>
<gene>
    <name evidence="6" type="ORF">RDI58_011838</name>
</gene>
<proteinExistence type="inferred from homology"/>
<dbReference type="Pfam" id="PF09766">
    <property type="entry name" value="FmiP_Thoc5"/>
    <property type="match status" value="1"/>
</dbReference>
<dbReference type="GO" id="GO:0006406">
    <property type="term" value="P:mRNA export from nucleus"/>
    <property type="evidence" value="ECO:0007669"/>
    <property type="project" value="TreeGrafter"/>
</dbReference>
<dbReference type="InterPro" id="IPR019163">
    <property type="entry name" value="THO_Thoc5"/>
</dbReference>
<evidence type="ECO:0000256" key="1">
    <source>
        <dbReference type="ARBA" id="ARBA00004123"/>
    </source>
</evidence>
<dbReference type="AlphaFoldDB" id="A0AAN8TXQ5"/>
<keyword evidence="3" id="KW-0539">Nucleus</keyword>
<dbReference type="EMBL" id="JBANQN010000004">
    <property type="protein sequence ID" value="KAK6792757.1"/>
    <property type="molecule type" value="Genomic_DNA"/>
</dbReference>
<feature type="region of interest" description="Disordered" evidence="5">
    <location>
        <begin position="1"/>
        <end position="22"/>
    </location>
</feature>
<dbReference type="PANTHER" id="PTHR13375:SF3">
    <property type="entry name" value="THO COMPLEX SUBUNIT 5 HOMOLOG"/>
    <property type="match status" value="1"/>
</dbReference>
<keyword evidence="7" id="KW-1185">Reference proteome</keyword>
<name>A0AAN8TXQ5_SOLBU</name>
<dbReference type="GO" id="GO:0000445">
    <property type="term" value="C:THO complex part of transcription export complex"/>
    <property type="evidence" value="ECO:0007669"/>
    <property type="project" value="TreeGrafter"/>
</dbReference>
<dbReference type="Proteomes" id="UP001371456">
    <property type="component" value="Unassembled WGS sequence"/>
</dbReference>
<feature type="compositionally biased region" description="Polar residues" evidence="5">
    <location>
        <begin position="331"/>
        <end position="345"/>
    </location>
</feature>
<feature type="region of interest" description="Disordered" evidence="5">
    <location>
        <begin position="331"/>
        <end position="375"/>
    </location>
</feature>
<sequence>MKMDVTMGEPGEILPEHKPERSPHEVLQQSKASVEEIVSKMLSMKKESTPKSEIRELATQIFINFVSLRQLQYSVRVALSLGRNIYRRPVLFSMLMNLSTTETRLYKFMDLRMELKIGRLNRLPNEMQANRSILLEEDRVKGETERAKAPVDFTTLQLHNLMYEKSHYVKAIKACKDFRSKYPDIELVPKEEFFRDAPEEIKNTVMSNDNSHNLMLKRFNFELFQRKELCKLREKLEQKKKALQETIANRKKFLTSLPSHLKSLKKASLPVQHQLGVLHTKKLKQVQYAELLPPPLYVIYSQLMAQKEAFGENVDLEIVGSVKDAQAVARQQANKDTGVSASLESSKVDDDIDEEDDGQRRRKRPKKIPSKESLEQAGIYQTHPLKVALHIHDDEKSDLQSRKLVTLKFEYLIKLNSVCVGVEGSQENADNDILCNLFPDDTGLELPHQSAKLIDHSIVFDERRTSRPYKWAQHLAGIDFLPEVSPLLRGFETSNDETSKHTAVISGLSLYRQQNRVQTVVQRVRARKKAQLALVEQFDSLTNLNWSALASKRVPWASHDPRCSLHAWFPLGSSPSQVSSSNLTETEQVQHLTEIVVDGKSASSKEEVESMREDGELPSLVPATSINDSNVTPIKRTDFDHSTKLAFISKSTSSPITKGKSPSFKKYGDDTDLILESDSEMDDIVQIEQDSNNTPGSAGASDKSWVDCKVQEYCLVLTRKMDNEERKMKLESKIKISKEYPLRPPLFTLSLYEATQAESYYKVDSSVWYNELRSMEAEVNVHILNAIPAAEENLVLAHQVRCLALLFDFYVEDGGSSSEKRRSTSLIDVGLCKPMTGELVARSFRGRDHRKMISWKDGSCTPGYPY</sequence>
<accession>A0AAN8TXQ5</accession>
<feature type="coiled-coil region" evidence="4">
    <location>
        <begin position="226"/>
        <end position="253"/>
    </location>
</feature>
<keyword evidence="4" id="KW-0175">Coiled coil</keyword>
<evidence type="ECO:0008006" key="8">
    <source>
        <dbReference type="Google" id="ProtNLM"/>
    </source>
</evidence>
<dbReference type="PANTHER" id="PTHR13375">
    <property type="entry name" value="FMS INTERACTING PROTEIN"/>
    <property type="match status" value="1"/>
</dbReference>
<reference evidence="6 7" key="1">
    <citation type="submission" date="2024-02" db="EMBL/GenBank/DDBJ databases">
        <title>de novo genome assembly of Solanum bulbocastanum strain 11H21.</title>
        <authorList>
            <person name="Hosaka A.J."/>
        </authorList>
    </citation>
    <scope>NUCLEOTIDE SEQUENCE [LARGE SCALE GENOMIC DNA]</scope>
    <source>
        <tissue evidence="6">Young leaves</tissue>
    </source>
</reference>
<comment type="caution">
    <text evidence="6">The sequence shown here is derived from an EMBL/GenBank/DDBJ whole genome shotgun (WGS) entry which is preliminary data.</text>
</comment>
<comment type="subcellular location">
    <subcellularLocation>
        <location evidence="1">Nucleus</location>
    </subcellularLocation>
</comment>
<organism evidence="6 7">
    <name type="scientific">Solanum bulbocastanum</name>
    <name type="common">Wild potato</name>
    <dbReference type="NCBI Taxonomy" id="147425"/>
    <lineage>
        <taxon>Eukaryota</taxon>
        <taxon>Viridiplantae</taxon>
        <taxon>Streptophyta</taxon>
        <taxon>Embryophyta</taxon>
        <taxon>Tracheophyta</taxon>
        <taxon>Spermatophyta</taxon>
        <taxon>Magnoliopsida</taxon>
        <taxon>eudicotyledons</taxon>
        <taxon>Gunneridae</taxon>
        <taxon>Pentapetalae</taxon>
        <taxon>asterids</taxon>
        <taxon>lamiids</taxon>
        <taxon>Solanales</taxon>
        <taxon>Solanaceae</taxon>
        <taxon>Solanoideae</taxon>
        <taxon>Solaneae</taxon>
        <taxon>Solanum</taxon>
    </lineage>
</organism>
<protein>
    <recommendedName>
        <fullName evidence="8">THO complex subunit 5B</fullName>
    </recommendedName>
</protein>
<comment type="similarity">
    <text evidence="2">Belongs to the THOC5 family.</text>
</comment>
<evidence type="ECO:0000256" key="2">
    <source>
        <dbReference type="ARBA" id="ARBA00008044"/>
    </source>
</evidence>
<dbReference type="GO" id="GO:0003729">
    <property type="term" value="F:mRNA binding"/>
    <property type="evidence" value="ECO:0007669"/>
    <property type="project" value="TreeGrafter"/>
</dbReference>
<evidence type="ECO:0000256" key="5">
    <source>
        <dbReference type="SAM" id="MobiDB-lite"/>
    </source>
</evidence>
<evidence type="ECO:0000313" key="7">
    <source>
        <dbReference type="Proteomes" id="UP001371456"/>
    </source>
</evidence>
<evidence type="ECO:0000256" key="3">
    <source>
        <dbReference type="ARBA" id="ARBA00023242"/>
    </source>
</evidence>